<dbReference type="EMBL" id="BAAAGX010000009">
    <property type="protein sequence ID" value="GAA0238662.1"/>
    <property type="molecule type" value="Genomic_DNA"/>
</dbReference>
<evidence type="ECO:0000256" key="2">
    <source>
        <dbReference type="SAM" id="SignalP"/>
    </source>
</evidence>
<dbReference type="PANTHER" id="PTHR11803">
    <property type="entry name" value="2-IMINOBUTANOATE/2-IMINOPROPANOATE DEAMINASE RIDA"/>
    <property type="match status" value="1"/>
</dbReference>
<gene>
    <name evidence="3" type="ORF">GCM10009539_24980</name>
</gene>
<comment type="similarity">
    <text evidence="1">Belongs to the RutC family.</text>
</comment>
<comment type="caution">
    <text evidence="3">The sequence shown here is derived from an EMBL/GenBank/DDBJ whole genome shotgun (WGS) entry which is preliminary data.</text>
</comment>
<dbReference type="Gene3D" id="3.30.1330.40">
    <property type="entry name" value="RutC-like"/>
    <property type="match status" value="1"/>
</dbReference>
<dbReference type="PANTHER" id="PTHR11803:SF58">
    <property type="entry name" value="PROTEIN HMF1-RELATED"/>
    <property type="match status" value="1"/>
</dbReference>
<evidence type="ECO:0000256" key="1">
    <source>
        <dbReference type="ARBA" id="ARBA00010552"/>
    </source>
</evidence>
<protein>
    <submittedName>
        <fullName evidence="3">RidA family protein</fullName>
    </submittedName>
</protein>
<feature type="chain" id="PRO_5046533501" evidence="2">
    <location>
        <begin position="24"/>
        <end position="134"/>
    </location>
</feature>
<organism evidence="3 4">
    <name type="scientific">Cryptosporangium japonicum</name>
    <dbReference type="NCBI Taxonomy" id="80872"/>
    <lineage>
        <taxon>Bacteria</taxon>
        <taxon>Bacillati</taxon>
        <taxon>Actinomycetota</taxon>
        <taxon>Actinomycetes</taxon>
        <taxon>Cryptosporangiales</taxon>
        <taxon>Cryptosporangiaceae</taxon>
        <taxon>Cryptosporangium</taxon>
    </lineage>
</organism>
<dbReference type="InterPro" id="IPR035959">
    <property type="entry name" value="RutC-like_sf"/>
</dbReference>
<evidence type="ECO:0000313" key="3">
    <source>
        <dbReference type="EMBL" id="GAA0238662.1"/>
    </source>
</evidence>
<evidence type="ECO:0000313" key="4">
    <source>
        <dbReference type="Proteomes" id="UP001500967"/>
    </source>
</evidence>
<dbReference type="Pfam" id="PF01042">
    <property type="entry name" value="Ribonuc_L-PSP"/>
    <property type="match status" value="1"/>
</dbReference>
<accession>A0ABP3DRH4</accession>
<reference evidence="4" key="1">
    <citation type="journal article" date="2019" name="Int. J. Syst. Evol. Microbiol.">
        <title>The Global Catalogue of Microorganisms (GCM) 10K type strain sequencing project: providing services to taxonomists for standard genome sequencing and annotation.</title>
        <authorList>
            <consortium name="The Broad Institute Genomics Platform"/>
            <consortium name="The Broad Institute Genome Sequencing Center for Infectious Disease"/>
            <person name="Wu L."/>
            <person name="Ma J."/>
        </authorList>
    </citation>
    <scope>NUCLEOTIDE SEQUENCE [LARGE SCALE GENOMIC DNA]</scope>
    <source>
        <strain evidence="4">JCM 10425</strain>
    </source>
</reference>
<dbReference type="InterPro" id="IPR006175">
    <property type="entry name" value="YjgF/YER057c/UK114"/>
</dbReference>
<proteinExistence type="inferred from homology"/>
<feature type="signal peptide" evidence="2">
    <location>
        <begin position="1"/>
        <end position="23"/>
    </location>
</feature>
<keyword evidence="2" id="KW-0732">Signal</keyword>
<name>A0ABP3DRH4_9ACTN</name>
<sequence>MWPMAHQLINPPSLAPTAPYAYAALAAAGQLVFAAGACPLDSAGRTTPVGDLLGQCRQTVDNLRTALRAAGADFTDVVKTTIYVASNQREDLSAAWSAITTYFDPQPPSTLLGVTVLGYPDQLVEIEAIAVLPA</sequence>
<dbReference type="SUPFAM" id="SSF55298">
    <property type="entry name" value="YjgF-like"/>
    <property type="match status" value="1"/>
</dbReference>
<dbReference type="CDD" id="cd00448">
    <property type="entry name" value="YjgF_YER057c_UK114_family"/>
    <property type="match status" value="1"/>
</dbReference>
<dbReference type="Proteomes" id="UP001500967">
    <property type="component" value="Unassembled WGS sequence"/>
</dbReference>
<keyword evidence="4" id="KW-1185">Reference proteome</keyword>